<dbReference type="AlphaFoldDB" id="A0A183K3T5"/>
<name>A0A183K3T5_9TREM</name>
<reference evidence="1" key="1">
    <citation type="submission" date="2016-06" db="UniProtKB">
        <authorList>
            <consortium name="WormBaseParasite"/>
        </authorList>
    </citation>
    <scope>IDENTIFICATION</scope>
</reference>
<organism evidence="1">
    <name type="scientific">Schistosoma curassoni</name>
    <dbReference type="NCBI Taxonomy" id="6186"/>
    <lineage>
        <taxon>Eukaryota</taxon>
        <taxon>Metazoa</taxon>
        <taxon>Spiralia</taxon>
        <taxon>Lophotrochozoa</taxon>
        <taxon>Platyhelminthes</taxon>
        <taxon>Trematoda</taxon>
        <taxon>Digenea</taxon>
        <taxon>Strigeidida</taxon>
        <taxon>Schistosomatoidea</taxon>
        <taxon>Schistosomatidae</taxon>
        <taxon>Schistosoma</taxon>
    </lineage>
</organism>
<dbReference type="WBParaSite" id="SCUD_0000965301-mRNA-1">
    <property type="protein sequence ID" value="SCUD_0000965301-mRNA-1"/>
    <property type="gene ID" value="SCUD_0000965301"/>
</dbReference>
<evidence type="ECO:0000313" key="1">
    <source>
        <dbReference type="WBParaSite" id="SCUD_0000965301-mRNA-1"/>
    </source>
</evidence>
<protein>
    <submittedName>
        <fullName evidence="1">Uncharacterized protein</fullName>
    </submittedName>
</protein>
<accession>A0A183K3T5</accession>
<proteinExistence type="predicted"/>
<sequence>MDDDLGIILLVLLKLLSVLTPAVHEHFFFDSSIWLYFSSLSSFNL</sequence>